<protein>
    <submittedName>
        <fullName evidence="2">Uncharacterized protein</fullName>
    </submittedName>
</protein>
<proteinExistence type="predicted"/>
<evidence type="ECO:0000313" key="3">
    <source>
        <dbReference type="Proteomes" id="UP000233551"/>
    </source>
</evidence>
<accession>A0A2I0JBZ7</accession>
<gene>
    <name evidence="2" type="ORF">CRG98_025832</name>
</gene>
<dbReference type="Proteomes" id="UP000233551">
    <property type="component" value="Unassembled WGS sequence"/>
</dbReference>
<sequence length="153" mass="16352">MGQVELPGHVRPRLTFPIQVVFHIDTTRSGTCRPAGWALGQRTGLGSRVLGRGGGAGQRKGTIGPDLAVRLDPGIPGRVPGDTGLVGSSRLDWTVPNWLNWLNQIDWVGPAQIEGKWAGPVRERTNGEDEDGRRGGLQRCGLQFPLLGTAAMA</sequence>
<name>A0A2I0JBZ7_PUNGR</name>
<evidence type="ECO:0000256" key="1">
    <source>
        <dbReference type="SAM" id="MobiDB-lite"/>
    </source>
</evidence>
<comment type="caution">
    <text evidence="2">The sequence shown here is derived from an EMBL/GenBank/DDBJ whole genome shotgun (WGS) entry which is preliminary data.</text>
</comment>
<dbReference type="AlphaFoldDB" id="A0A2I0JBZ7"/>
<dbReference type="EMBL" id="PGOL01001832">
    <property type="protein sequence ID" value="PKI53778.1"/>
    <property type="molecule type" value="Genomic_DNA"/>
</dbReference>
<feature type="compositionally biased region" description="Basic and acidic residues" evidence="1">
    <location>
        <begin position="121"/>
        <end position="134"/>
    </location>
</feature>
<evidence type="ECO:0000313" key="2">
    <source>
        <dbReference type="EMBL" id="PKI53778.1"/>
    </source>
</evidence>
<feature type="region of interest" description="Disordered" evidence="1">
    <location>
        <begin position="118"/>
        <end position="137"/>
    </location>
</feature>
<organism evidence="2 3">
    <name type="scientific">Punica granatum</name>
    <name type="common">Pomegranate</name>
    <dbReference type="NCBI Taxonomy" id="22663"/>
    <lineage>
        <taxon>Eukaryota</taxon>
        <taxon>Viridiplantae</taxon>
        <taxon>Streptophyta</taxon>
        <taxon>Embryophyta</taxon>
        <taxon>Tracheophyta</taxon>
        <taxon>Spermatophyta</taxon>
        <taxon>Magnoliopsida</taxon>
        <taxon>eudicotyledons</taxon>
        <taxon>Gunneridae</taxon>
        <taxon>Pentapetalae</taxon>
        <taxon>rosids</taxon>
        <taxon>malvids</taxon>
        <taxon>Myrtales</taxon>
        <taxon>Lythraceae</taxon>
        <taxon>Punica</taxon>
    </lineage>
</organism>
<reference evidence="2 3" key="1">
    <citation type="submission" date="2017-11" db="EMBL/GenBank/DDBJ databases">
        <title>De-novo sequencing of pomegranate (Punica granatum L.) genome.</title>
        <authorList>
            <person name="Akparov Z."/>
            <person name="Amiraslanov A."/>
            <person name="Hajiyeva S."/>
            <person name="Abbasov M."/>
            <person name="Kaur K."/>
            <person name="Hamwieh A."/>
            <person name="Solovyev V."/>
            <person name="Salamov A."/>
            <person name="Braich B."/>
            <person name="Kosarev P."/>
            <person name="Mahmoud A."/>
            <person name="Hajiyev E."/>
            <person name="Babayeva S."/>
            <person name="Izzatullayeva V."/>
            <person name="Mammadov A."/>
            <person name="Mammadov A."/>
            <person name="Sharifova S."/>
            <person name="Ojaghi J."/>
            <person name="Eynullazada K."/>
            <person name="Bayramov B."/>
            <person name="Abdulazimova A."/>
            <person name="Shahmuradov I."/>
        </authorList>
    </citation>
    <scope>NUCLEOTIDE SEQUENCE [LARGE SCALE GENOMIC DNA]</scope>
    <source>
        <strain evidence="3">cv. AG2017</strain>
        <tissue evidence="2">Leaf</tissue>
    </source>
</reference>
<keyword evidence="3" id="KW-1185">Reference proteome</keyword>